<comment type="caution">
    <text evidence="2">The sequence shown here is derived from an EMBL/GenBank/DDBJ whole genome shotgun (WGS) entry which is preliminary data.</text>
</comment>
<evidence type="ECO:0000256" key="1">
    <source>
        <dbReference type="SAM" id="MobiDB-lite"/>
    </source>
</evidence>
<dbReference type="EMBL" id="JBHTKR010000007">
    <property type="protein sequence ID" value="MFD1196474.1"/>
    <property type="molecule type" value="Genomic_DNA"/>
</dbReference>
<evidence type="ECO:0000313" key="2">
    <source>
        <dbReference type="EMBL" id="MFD1196474.1"/>
    </source>
</evidence>
<dbReference type="RefSeq" id="WP_380794596.1">
    <property type="nucleotide sequence ID" value="NZ_JBHTKR010000007.1"/>
</dbReference>
<dbReference type="SUPFAM" id="SSF53335">
    <property type="entry name" value="S-adenosyl-L-methionine-dependent methyltransferases"/>
    <property type="match status" value="1"/>
</dbReference>
<reference evidence="3" key="1">
    <citation type="journal article" date="2019" name="Int. J. Syst. Evol. Microbiol.">
        <title>The Global Catalogue of Microorganisms (GCM) 10K type strain sequencing project: providing services to taxonomists for standard genome sequencing and annotation.</title>
        <authorList>
            <consortium name="The Broad Institute Genomics Platform"/>
            <consortium name="The Broad Institute Genome Sequencing Center for Infectious Disease"/>
            <person name="Wu L."/>
            <person name="Ma J."/>
        </authorList>
    </citation>
    <scope>NUCLEOTIDE SEQUENCE [LARGE SCALE GENOMIC DNA]</scope>
    <source>
        <strain evidence="3">CCUG 55328</strain>
    </source>
</reference>
<dbReference type="PANTHER" id="PTHR20974:SF0">
    <property type="entry name" value="UPF0585 PROTEIN CG18661"/>
    <property type="match status" value="1"/>
</dbReference>
<dbReference type="InterPro" id="IPR010342">
    <property type="entry name" value="DUF938"/>
</dbReference>
<feature type="region of interest" description="Disordered" evidence="1">
    <location>
        <begin position="1"/>
        <end position="20"/>
    </location>
</feature>
<sequence>MSRRLNLPDTASVAHPSDDGRMFAPSAARNAADIAALVAQHAPVSGRALEIASGTGEHAVVFAKAVPGLDWQPTDIDAARRASVDAHAALAGLPNLRPAIALDATAPGWGAAHAGQDLIVLVNLLHLISENEARILIAEVAQALAPGGLFILYGPFLRDGETTSDGDRSFDASLRAQDPEIGYKDDWDVIDWIHANWLELVQVVEMPANNMAFVARRPA</sequence>
<proteinExistence type="predicted"/>
<dbReference type="InterPro" id="IPR029063">
    <property type="entry name" value="SAM-dependent_MTases_sf"/>
</dbReference>
<dbReference type="Pfam" id="PF06080">
    <property type="entry name" value="DUF938"/>
    <property type="match status" value="1"/>
</dbReference>
<dbReference type="PANTHER" id="PTHR20974">
    <property type="entry name" value="UPF0585 PROTEIN CG18661"/>
    <property type="match status" value="1"/>
</dbReference>
<gene>
    <name evidence="2" type="ORF">ACFQ3C_17510</name>
</gene>
<name>A0ABW3TH21_9RHOB</name>
<organism evidence="2 3">
    <name type="scientific">Seohaeicola saemankumensis</name>
    <dbReference type="NCBI Taxonomy" id="481181"/>
    <lineage>
        <taxon>Bacteria</taxon>
        <taxon>Pseudomonadati</taxon>
        <taxon>Pseudomonadota</taxon>
        <taxon>Alphaproteobacteria</taxon>
        <taxon>Rhodobacterales</taxon>
        <taxon>Roseobacteraceae</taxon>
        <taxon>Seohaeicola</taxon>
    </lineage>
</organism>
<protein>
    <submittedName>
        <fullName evidence="2">DUF938 domain-containing protein</fullName>
    </submittedName>
</protein>
<accession>A0ABW3TH21</accession>
<keyword evidence="3" id="KW-1185">Reference proteome</keyword>
<dbReference type="Gene3D" id="3.40.50.150">
    <property type="entry name" value="Vaccinia Virus protein VP39"/>
    <property type="match status" value="1"/>
</dbReference>
<dbReference type="CDD" id="cd02440">
    <property type="entry name" value="AdoMet_MTases"/>
    <property type="match status" value="1"/>
</dbReference>
<dbReference type="Proteomes" id="UP001597151">
    <property type="component" value="Unassembled WGS sequence"/>
</dbReference>
<evidence type="ECO:0000313" key="3">
    <source>
        <dbReference type="Proteomes" id="UP001597151"/>
    </source>
</evidence>